<dbReference type="HOGENOM" id="CLU_178703_2_0_1"/>
<evidence type="ECO:0000313" key="1">
    <source>
        <dbReference type="EMBL" id="KIK91173.1"/>
    </source>
</evidence>
<protein>
    <submittedName>
        <fullName evidence="1">Uncharacterized protein</fullName>
    </submittedName>
</protein>
<sequence length="58" mass="6508">MALPAHLWPHKLIFNPTNSSLTPPTCLWPHLLVFDPTHLSHQLIYGLIDLSLAPPAFL</sequence>
<reference evidence="1 2" key="1">
    <citation type="submission" date="2014-04" db="EMBL/GenBank/DDBJ databases">
        <authorList>
            <consortium name="DOE Joint Genome Institute"/>
            <person name="Kuo A."/>
            <person name="Kohler A."/>
            <person name="Jargeat P."/>
            <person name="Nagy L.G."/>
            <person name="Floudas D."/>
            <person name="Copeland A."/>
            <person name="Barry K.W."/>
            <person name="Cichocki N."/>
            <person name="Veneault-Fourrey C."/>
            <person name="LaButti K."/>
            <person name="Lindquist E.A."/>
            <person name="Lipzen A."/>
            <person name="Lundell T."/>
            <person name="Morin E."/>
            <person name="Murat C."/>
            <person name="Sun H."/>
            <person name="Tunlid A."/>
            <person name="Henrissat B."/>
            <person name="Grigoriev I.V."/>
            <person name="Hibbett D.S."/>
            <person name="Martin F."/>
            <person name="Nordberg H.P."/>
            <person name="Cantor M.N."/>
            <person name="Hua S.X."/>
        </authorList>
    </citation>
    <scope>NUCLEOTIDE SEQUENCE [LARGE SCALE GENOMIC DNA]</scope>
    <source>
        <strain evidence="1 2">Ve08.2h10</strain>
    </source>
</reference>
<reference evidence="2" key="2">
    <citation type="submission" date="2015-01" db="EMBL/GenBank/DDBJ databases">
        <title>Evolutionary Origins and Diversification of the Mycorrhizal Mutualists.</title>
        <authorList>
            <consortium name="DOE Joint Genome Institute"/>
            <consortium name="Mycorrhizal Genomics Consortium"/>
            <person name="Kohler A."/>
            <person name="Kuo A."/>
            <person name="Nagy L.G."/>
            <person name="Floudas D."/>
            <person name="Copeland A."/>
            <person name="Barry K.W."/>
            <person name="Cichocki N."/>
            <person name="Veneault-Fourrey C."/>
            <person name="LaButti K."/>
            <person name="Lindquist E.A."/>
            <person name="Lipzen A."/>
            <person name="Lundell T."/>
            <person name="Morin E."/>
            <person name="Murat C."/>
            <person name="Riley R."/>
            <person name="Ohm R."/>
            <person name="Sun H."/>
            <person name="Tunlid A."/>
            <person name="Henrissat B."/>
            <person name="Grigoriev I.V."/>
            <person name="Hibbett D.S."/>
            <person name="Martin F."/>
        </authorList>
    </citation>
    <scope>NUCLEOTIDE SEQUENCE [LARGE SCALE GENOMIC DNA]</scope>
    <source>
        <strain evidence="2">Ve08.2h10</strain>
    </source>
</reference>
<evidence type="ECO:0000313" key="2">
    <source>
        <dbReference type="Proteomes" id="UP000054538"/>
    </source>
</evidence>
<dbReference type="AlphaFoldDB" id="A0A0D0DJA8"/>
<name>A0A0D0DJA8_9AGAM</name>
<organism evidence="1 2">
    <name type="scientific">Paxillus rubicundulus Ve08.2h10</name>
    <dbReference type="NCBI Taxonomy" id="930991"/>
    <lineage>
        <taxon>Eukaryota</taxon>
        <taxon>Fungi</taxon>
        <taxon>Dikarya</taxon>
        <taxon>Basidiomycota</taxon>
        <taxon>Agaricomycotina</taxon>
        <taxon>Agaricomycetes</taxon>
        <taxon>Agaricomycetidae</taxon>
        <taxon>Boletales</taxon>
        <taxon>Paxilineae</taxon>
        <taxon>Paxillaceae</taxon>
        <taxon>Paxillus</taxon>
    </lineage>
</organism>
<dbReference type="InParanoid" id="A0A0D0DJA8"/>
<proteinExistence type="predicted"/>
<gene>
    <name evidence="1" type="ORF">PAXRUDRAFT_150080</name>
</gene>
<keyword evidence="2" id="KW-1185">Reference proteome</keyword>
<dbReference type="Proteomes" id="UP000054538">
    <property type="component" value="Unassembled WGS sequence"/>
</dbReference>
<accession>A0A0D0DJA8</accession>
<dbReference type="EMBL" id="KN825418">
    <property type="protein sequence ID" value="KIK91173.1"/>
    <property type="molecule type" value="Genomic_DNA"/>
</dbReference>